<protein>
    <submittedName>
        <fullName evidence="2">Uncharacterized protein</fullName>
    </submittedName>
</protein>
<reference evidence="2 3" key="1">
    <citation type="submission" date="2019-09" db="EMBL/GenBank/DDBJ databases">
        <title>A chromosome-level genome assembly of the Chinese tupelo Nyssa sinensis.</title>
        <authorList>
            <person name="Yang X."/>
            <person name="Kang M."/>
            <person name="Yang Y."/>
            <person name="Xiong H."/>
            <person name="Wang M."/>
            <person name="Zhang Z."/>
            <person name="Wang Z."/>
            <person name="Wu H."/>
            <person name="Ma T."/>
            <person name="Liu J."/>
            <person name="Xi Z."/>
        </authorList>
    </citation>
    <scope>NUCLEOTIDE SEQUENCE [LARGE SCALE GENOMIC DNA]</scope>
    <source>
        <strain evidence="2">J267</strain>
        <tissue evidence="2">Leaf</tissue>
    </source>
</reference>
<name>A0A5J4ZH52_9ASTE</name>
<gene>
    <name evidence="2" type="ORF">F0562_017344</name>
</gene>
<sequence>MGAGFMAVFAVSGSVALLALQLHKRLLSDFMKKMEFELVGSEKDQPKKKVRFAADVMEPSSDNKEYRRRHQTKLAAGVDLIQLVVGLFIDSESGFGFIHEEREREAGYDAANGSPSAVGEQAAAVGAEQVVVVGRRGERAVRGGSRRDDGRVRGGVLLLPVRPRQPPRARSLQTACGAVPQGAGEEATPPADEEGPAAAAEPPMPVRLRRH</sequence>
<evidence type="ECO:0000313" key="2">
    <source>
        <dbReference type="EMBL" id="KAA8516838.1"/>
    </source>
</evidence>
<feature type="region of interest" description="Disordered" evidence="1">
    <location>
        <begin position="164"/>
        <end position="211"/>
    </location>
</feature>
<organism evidence="2 3">
    <name type="scientific">Nyssa sinensis</name>
    <dbReference type="NCBI Taxonomy" id="561372"/>
    <lineage>
        <taxon>Eukaryota</taxon>
        <taxon>Viridiplantae</taxon>
        <taxon>Streptophyta</taxon>
        <taxon>Embryophyta</taxon>
        <taxon>Tracheophyta</taxon>
        <taxon>Spermatophyta</taxon>
        <taxon>Magnoliopsida</taxon>
        <taxon>eudicotyledons</taxon>
        <taxon>Gunneridae</taxon>
        <taxon>Pentapetalae</taxon>
        <taxon>asterids</taxon>
        <taxon>Cornales</taxon>
        <taxon>Nyssaceae</taxon>
        <taxon>Nyssa</taxon>
    </lineage>
</organism>
<feature type="compositionally biased region" description="Low complexity" evidence="1">
    <location>
        <begin position="182"/>
        <end position="201"/>
    </location>
</feature>
<proteinExistence type="predicted"/>
<evidence type="ECO:0000256" key="1">
    <source>
        <dbReference type="SAM" id="MobiDB-lite"/>
    </source>
</evidence>
<dbReference type="PANTHER" id="PTHR33564:SF8">
    <property type="entry name" value="TRANSMEMBRANE PROTEIN"/>
    <property type="match status" value="1"/>
</dbReference>
<dbReference type="Proteomes" id="UP000325577">
    <property type="component" value="Linkage Group LG8"/>
</dbReference>
<dbReference type="PANTHER" id="PTHR33564">
    <property type="entry name" value="TRANSMEMBRANE PROTEIN"/>
    <property type="match status" value="1"/>
</dbReference>
<dbReference type="OrthoDB" id="1904110at2759"/>
<dbReference type="AlphaFoldDB" id="A0A5J4ZH52"/>
<dbReference type="EMBL" id="CM018051">
    <property type="protein sequence ID" value="KAA8516838.1"/>
    <property type="molecule type" value="Genomic_DNA"/>
</dbReference>
<evidence type="ECO:0000313" key="3">
    <source>
        <dbReference type="Proteomes" id="UP000325577"/>
    </source>
</evidence>
<accession>A0A5J4ZH52</accession>
<keyword evidence="3" id="KW-1185">Reference proteome</keyword>